<evidence type="ECO:0000259" key="6">
    <source>
        <dbReference type="PROSITE" id="PS50045"/>
    </source>
</evidence>
<keyword evidence="8" id="KW-1185">Reference proteome</keyword>
<dbReference type="PROSITE" id="PS00675">
    <property type="entry name" value="SIGMA54_INTERACT_1"/>
    <property type="match status" value="1"/>
</dbReference>
<dbReference type="Pfam" id="PF00158">
    <property type="entry name" value="Sigma54_activat"/>
    <property type="match status" value="1"/>
</dbReference>
<dbReference type="SUPFAM" id="SSF46689">
    <property type="entry name" value="Homeodomain-like"/>
    <property type="match status" value="1"/>
</dbReference>
<dbReference type="CDD" id="cd00009">
    <property type="entry name" value="AAA"/>
    <property type="match status" value="1"/>
</dbReference>
<evidence type="ECO:0000313" key="8">
    <source>
        <dbReference type="Proteomes" id="UP000192418"/>
    </source>
</evidence>
<keyword evidence="2" id="KW-0067">ATP-binding</keyword>
<name>A0A1W2DP43_9BACT</name>
<dbReference type="InterPro" id="IPR000014">
    <property type="entry name" value="PAS"/>
</dbReference>
<evidence type="ECO:0000256" key="1">
    <source>
        <dbReference type="ARBA" id="ARBA00022741"/>
    </source>
</evidence>
<protein>
    <submittedName>
        <fullName evidence="7">Arginine utilization regulatory protein</fullName>
    </submittedName>
</protein>
<dbReference type="SUPFAM" id="SSF55785">
    <property type="entry name" value="PYP-like sensor domain (PAS domain)"/>
    <property type="match status" value="1"/>
</dbReference>
<evidence type="ECO:0000256" key="3">
    <source>
        <dbReference type="ARBA" id="ARBA00023015"/>
    </source>
</evidence>
<dbReference type="PROSITE" id="PS00676">
    <property type="entry name" value="SIGMA54_INTERACT_2"/>
    <property type="match status" value="1"/>
</dbReference>
<dbReference type="GO" id="GO:0005524">
    <property type="term" value="F:ATP binding"/>
    <property type="evidence" value="ECO:0007669"/>
    <property type="project" value="UniProtKB-KW"/>
</dbReference>
<dbReference type="Proteomes" id="UP000192418">
    <property type="component" value="Unassembled WGS sequence"/>
</dbReference>
<dbReference type="FunFam" id="3.40.50.300:FF:000006">
    <property type="entry name" value="DNA-binding transcriptional regulator NtrC"/>
    <property type="match status" value="1"/>
</dbReference>
<accession>A0A1W2DP43</accession>
<feature type="domain" description="Sigma-54 factor interaction" evidence="6">
    <location>
        <begin position="172"/>
        <end position="400"/>
    </location>
</feature>
<dbReference type="InterPro" id="IPR009057">
    <property type="entry name" value="Homeodomain-like_sf"/>
</dbReference>
<evidence type="ECO:0000256" key="5">
    <source>
        <dbReference type="ARBA" id="ARBA00023163"/>
    </source>
</evidence>
<keyword evidence="5" id="KW-0804">Transcription</keyword>
<reference evidence="7 8" key="1">
    <citation type="submission" date="2017-04" db="EMBL/GenBank/DDBJ databases">
        <authorList>
            <person name="Afonso C.L."/>
            <person name="Miller P.J."/>
            <person name="Scott M.A."/>
            <person name="Spackman E."/>
            <person name="Goraichik I."/>
            <person name="Dimitrov K.M."/>
            <person name="Suarez D.L."/>
            <person name="Swayne D.E."/>
        </authorList>
    </citation>
    <scope>NUCLEOTIDE SEQUENCE [LARGE SCALE GENOMIC DNA]</scope>
    <source>
        <strain evidence="7 8">DSM 3385</strain>
    </source>
</reference>
<evidence type="ECO:0000313" key="7">
    <source>
        <dbReference type="EMBL" id="SMC99260.1"/>
    </source>
</evidence>
<dbReference type="Gene3D" id="1.10.10.60">
    <property type="entry name" value="Homeodomain-like"/>
    <property type="match status" value="1"/>
</dbReference>
<dbReference type="STRING" id="1121400.SAMN02746065_11937"/>
<dbReference type="GO" id="GO:0006355">
    <property type="term" value="P:regulation of DNA-templated transcription"/>
    <property type="evidence" value="ECO:0007669"/>
    <property type="project" value="InterPro"/>
</dbReference>
<dbReference type="InterPro" id="IPR027417">
    <property type="entry name" value="P-loop_NTPase"/>
</dbReference>
<organism evidence="7 8">
    <name type="scientific">Desulfocicer vacuolatum DSM 3385</name>
    <dbReference type="NCBI Taxonomy" id="1121400"/>
    <lineage>
        <taxon>Bacteria</taxon>
        <taxon>Pseudomonadati</taxon>
        <taxon>Thermodesulfobacteriota</taxon>
        <taxon>Desulfobacteria</taxon>
        <taxon>Desulfobacterales</taxon>
        <taxon>Desulfobacteraceae</taxon>
        <taxon>Desulfocicer</taxon>
    </lineage>
</organism>
<dbReference type="PROSITE" id="PS00688">
    <property type="entry name" value="SIGMA54_INTERACT_3"/>
    <property type="match status" value="1"/>
</dbReference>
<dbReference type="InterPro" id="IPR025944">
    <property type="entry name" value="Sigma_54_int_dom_CS"/>
</dbReference>
<dbReference type="Gene3D" id="1.10.8.60">
    <property type="match status" value="1"/>
</dbReference>
<dbReference type="EMBL" id="FWXY01000019">
    <property type="protein sequence ID" value="SMC99260.1"/>
    <property type="molecule type" value="Genomic_DNA"/>
</dbReference>
<dbReference type="Gene3D" id="3.30.450.20">
    <property type="entry name" value="PAS domain"/>
    <property type="match status" value="1"/>
</dbReference>
<dbReference type="InterPro" id="IPR002078">
    <property type="entry name" value="Sigma_54_int"/>
</dbReference>
<dbReference type="SUPFAM" id="SSF52540">
    <property type="entry name" value="P-loop containing nucleoside triphosphate hydrolases"/>
    <property type="match status" value="1"/>
</dbReference>
<dbReference type="InterPro" id="IPR003593">
    <property type="entry name" value="AAA+_ATPase"/>
</dbReference>
<dbReference type="Pfam" id="PF25601">
    <property type="entry name" value="AAA_lid_14"/>
    <property type="match status" value="1"/>
</dbReference>
<keyword evidence="1" id="KW-0547">Nucleotide-binding</keyword>
<evidence type="ECO:0000256" key="4">
    <source>
        <dbReference type="ARBA" id="ARBA00023125"/>
    </source>
</evidence>
<dbReference type="Gene3D" id="3.40.50.300">
    <property type="entry name" value="P-loop containing nucleotide triphosphate hydrolases"/>
    <property type="match status" value="1"/>
</dbReference>
<dbReference type="RefSeq" id="WP_232367195.1">
    <property type="nucleotide sequence ID" value="NZ_FWXY01000019.1"/>
</dbReference>
<keyword evidence="4" id="KW-0238">DNA-binding</keyword>
<dbReference type="InterPro" id="IPR025943">
    <property type="entry name" value="Sigma_54_int_dom_ATP-bd_2"/>
</dbReference>
<dbReference type="InterPro" id="IPR002197">
    <property type="entry name" value="HTH_Fis"/>
</dbReference>
<dbReference type="Pfam" id="PF02954">
    <property type="entry name" value="HTH_8"/>
    <property type="match status" value="1"/>
</dbReference>
<dbReference type="PANTHER" id="PTHR32071:SF74">
    <property type="entry name" value="TRANSCRIPTIONAL ACTIVATOR ROCR"/>
    <property type="match status" value="1"/>
</dbReference>
<dbReference type="PANTHER" id="PTHR32071">
    <property type="entry name" value="TRANSCRIPTIONAL REGULATORY PROTEIN"/>
    <property type="match status" value="1"/>
</dbReference>
<dbReference type="InterPro" id="IPR058031">
    <property type="entry name" value="AAA_lid_NorR"/>
</dbReference>
<proteinExistence type="predicted"/>
<dbReference type="InterPro" id="IPR025662">
    <property type="entry name" value="Sigma_54_int_dom_ATP-bd_1"/>
</dbReference>
<dbReference type="CDD" id="cd00130">
    <property type="entry name" value="PAS"/>
    <property type="match status" value="1"/>
</dbReference>
<dbReference type="PROSITE" id="PS50045">
    <property type="entry name" value="SIGMA54_INTERACT_4"/>
    <property type="match status" value="1"/>
</dbReference>
<gene>
    <name evidence="7" type="ORF">SAMN02746065_11937</name>
</gene>
<dbReference type="InterPro" id="IPR035965">
    <property type="entry name" value="PAS-like_dom_sf"/>
</dbReference>
<evidence type="ECO:0000256" key="2">
    <source>
        <dbReference type="ARBA" id="ARBA00022840"/>
    </source>
</evidence>
<dbReference type="SMART" id="SM00382">
    <property type="entry name" value="AAA"/>
    <property type="match status" value="1"/>
</dbReference>
<sequence length="520" mass="58226">MTTKESIHMLFEDPDIPLLSMVPVLDNFYEGVMITNPRGIIIYFNQTQAKIDDLDPEYTLGKKVTALYRIDEGFSPTMQCLKTGKPVDNTVCYYRTHLGKMINSIHNVFPLYHHGTLKGSICFVREYNALDQSVGNAGLAKRAKNLQTFNVPDKQKPLSAKGNGTRYEFHNIIGNTPDLLKALKSARMASDSPSPIMLGGETGTGKELFAQSIHNESHRRDKQYVAINCAAIPENLLEGILFGTARGAFTGAMDKAGIFEKAHGGTLLLDEINSLSMGLQAKLLRVLQEKKIRRVGSLREVDVNLKIISATNEDLQLACKEGRFRMDLFYRLGVVFVQIPPLRERKQDIDPLIAHFLNHYNVLMDKQVNSIAGEVMDLFYQYHWPGNIRELEHIIEGAMNMTGDHETITKAHLLVQMGNFSETLLNESPHGETPVPLTPSNAALPGPGRLNFVFPVNGHPTPREKTLAQIQIDNEVENIKMALKKSLGNGAKAARNLGISPQLLHYKMKKYKINRHDYKP</sequence>
<dbReference type="PRINTS" id="PR01590">
    <property type="entry name" value="HTHFIS"/>
</dbReference>
<dbReference type="AlphaFoldDB" id="A0A1W2DP43"/>
<keyword evidence="3" id="KW-0805">Transcription regulation</keyword>
<dbReference type="GO" id="GO:0043565">
    <property type="term" value="F:sequence-specific DNA binding"/>
    <property type="evidence" value="ECO:0007669"/>
    <property type="project" value="InterPro"/>
</dbReference>